<evidence type="ECO:0000256" key="1">
    <source>
        <dbReference type="SAM" id="SignalP"/>
    </source>
</evidence>
<dbReference type="EMBL" id="SZVO01000012">
    <property type="protein sequence ID" value="TKT89343.1"/>
    <property type="molecule type" value="Genomic_DNA"/>
</dbReference>
<dbReference type="SMART" id="SM00327">
    <property type="entry name" value="VWA"/>
    <property type="match status" value="1"/>
</dbReference>
<feature type="domain" description="VWFA" evidence="2">
    <location>
        <begin position="748"/>
        <end position="918"/>
    </location>
</feature>
<name>A0A4V6BL19_9BACT</name>
<evidence type="ECO:0000313" key="3">
    <source>
        <dbReference type="EMBL" id="TKT89343.1"/>
    </source>
</evidence>
<dbReference type="AlphaFoldDB" id="A0A4V6BL19"/>
<gene>
    <name evidence="3" type="ORF">FDK13_23615</name>
</gene>
<reference evidence="3 4" key="1">
    <citation type="submission" date="2019-05" db="EMBL/GenBank/DDBJ databases">
        <title>Dyadobacter AR-3-8 sp. nov., isolated from arctic soil.</title>
        <authorList>
            <person name="Chaudhary D.K."/>
        </authorList>
    </citation>
    <scope>NUCLEOTIDE SEQUENCE [LARGE SCALE GENOMIC DNA]</scope>
    <source>
        <strain evidence="3 4">AR-3-8</strain>
    </source>
</reference>
<proteinExistence type="predicted"/>
<dbReference type="SUPFAM" id="SSF53300">
    <property type="entry name" value="vWA-like"/>
    <property type="match status" value="1"/>
</dbReference>
<dbReference type="Proteomes" id="UP000304900">
    <property type="component" value="Unassembled WGS sequence"/>
</dbReference>
<feature type="signal peptide" evidence="1">
    <location>
        <begin position="1"/>
        <end position="20"/>
    </location>
</feature>
<keyword evidence="4" id="KW-1185">Reference proteome</keyword>
<dbReference type="InterPro" id="IPR051266">
    <property type="entry name" value="CLCR"/>
</dbReference>
<dbReference type="Pfam" id="PF13519">
    <property type="entry name" value="VWA_2"/>
    <property type="match status" value="1"/>
</dbReference>
<dbReference type="InterPro" id="IPR036465">
    <property type="entry name" value="vWFA_dom_sf"/>
</dbReference>
<dbReference type="PANTHER" id="PTHR10579:SF43">
    <property type="entry name" value="ZINC FINGER (C3HC4-TYPE RING FINGER) FAMILY PROTEIN"/>
    <property type="match status" value="1"/>
</dbReference>
<dbReference type="OrthoDB" id="901926at2"/>
<dbReference type="InterPro" id="IPR002035">
    <property type="entry name" value="VWF_A"/>
</dbReference>
<keyword evidence="1" id="KW-0732">Signal</keyword>
<sequence>MKSFFSFLLLFVLVFTNANAQKETPQKSLNQHVTFLNQSTDVVISRFEMICNYQAEVVAYRKRPEVLLRLPSSGPLETFYYEKALTGNGLTSTEKQQLNAGAKTIRNLLAELDQTSKTLETYVRLKTFQQDNLKQSDAYIADLQSILNKFSTEKTVFHNQIQQVYNKYQPYQPTDPYLKTAKQMEQILIIQQQLLDSLPYYLNEDKPSGWPVAKIQESILTDEKLLSDFEKSNLKLAYPASKAVNSFKSALSEIQKLKRQAIDDNNFAARQSARHGNKVYISMLNAYNHDLLASHKAFVNYSPSNRQLLDYPEYSPVFASESATGDTQEISPTKPFHDISVSTFNTKKATLPINPETLLTLNHYVEFINESLRQMHLMQILLRNYQSSAEYYRDPQEARKRAALTYSHEDFKKPVSLYQILKNSGSSIDPSYRTSVFVQADMLLNMLQEMDGLSVELISYTAEKVYLHDRLTRSDAILKRYLELFEGFDKKKEQLYNDLRRIFESYPSANPASSWIISGGVLLKTLDHDKEMLFGVKDYLKGEKAQIPASAKLEADARQLIVDEYQNMNGLKRFGRSNGLCPYSPYEDLATNSSRFAEKAQKVKTVSPNSTTNPYESFYYFYNNELVYQYNKFVDLANGGLLKVVNQPDIFAFRKLTKPRSADLITDTNRPAEKKTTYEAQPDILSSPKTNTSTIETATQQTTENGNTIQAKHDTVYVERVRIDTIYMDRTGGHPENTRSLAGFAPNNMVLLLDVSASMDSPLKLPLLKRSIKSLLTLLRPEDQISIVLYSGKARVVLKPTSGSKSAEIARMIDLLQSTGDTDGNEGIRLAYKVINKQYVRGGNNRVVLATDGEFPISGAVQKMIGENARQDVYLSVFTFGRNAHTGQKLKKLSDLGQGSYAHVTEESADLQLILEAQSKKLP</sequence>
<organism evidence="3 4">
    <name type="scientific">Dyadobacter frigoris</name>
    <dbReference type="NCBI Taxonomy" id="2576211"/>
    <lineage>
        <taxon>Bacteria</taxon>
        <taxon>Pseudomonadati</taxon>
        <taxon>Bacteroidota</taxon>
        <taxon>Cytophagia</taxon>
        <taxon>Cytophagales</taxon>
        <taxon>Spirosomataceae</taxon>
        <taxon>Dyadobacter</taxon>
    </lineage>
</organism>
<feature type="chain" id="PRO_5020839077" evidence="1">
    <location>
        <begin position="21"/>
        <end position="923"/>
    </location>
</feature>
<dbReference type="RefSeq" id="WP_137342480.1">
    <property type="nucleotide sequence ID" value="NZ_BSQH01000015.1"/>
</dbReference>
<protein>
    <submittedName>
        <fullName evidence="3">VWA domain-containing protein</fullName>
    </submittedName>
</protein>
<dbReference type="Gene3D" id="3.40.50.410">
    <property type="entry name" value="von Willebrand factor, type A domain"/>
    <property type="match status" value="1"/>
</dbReference>
<accession>A0A4V6BL19</accession>
<dbReference type="PANTHER" id="PTHR10579">
    <property type="entry name" value="CALCIUM-ACTIVATED CHLORIDE CHANNEL REGULATOR"/>
    <property type="match status" value="1"/>
</dbReference>
<evidence type="ECO:0000259" key="2">
    <source>
        <dbReference type="PROSITE" id="PS50234"/>
    </source>
</evidence>
<evidence type="ECO:0000313" key="4">
    <source>
        <dbReference type="Proteomes" id="UP000304900"/>
    </source>
</evidence>
<dbReference type="PROSITE" id="PS50234">
    <property type="entry name" value="VWFA"/>
    <property type="match status" value="1"/>
</dbReference>
<comment type="caution">
    <text evidence="3">The sequence shown here is derived from an EMBL/GenBank/DDBJ whole genome shotgun (WGS) entry which is preliminary data.</text>
</comment>